<gene>
    <name evidence="2" type="ORF">FMM08_21795</name>
</gene>
<keyword evidence="1" id="KW-0812">Transmembrane</keyword>
<evidence type="ECO:0000256" key="1">
    <source>
        <dbReference type="SAM" id="Phobius"/>
    </source>
</evidence>
<evidence type="ECO:0000313" key="3">
    <source>
        <dbReference type="Proteomes" id="UP000321234"/>
    </source>
</evidence>
<dbReference type="EMBL" id="VKAC01000019">
    <property type="protein sequence ID" value="TXR51665.1"/>
    <property type="molecule type" value="Genomic_DNA"/>
</dbReference>
<protein>
    <recommendedName>
        <fullName evidence="4">Heme exporter protein D</fullName>
    </recommendedName>
</protein>
<organism evidence="2 3">
    <name type="scientific">Quadrisphaera setariae</name>
    <dbReference type="NCBI Taxonomy" id="2593304"/>
    <lineage>
        <taxon>Bacteria</taxon>
        <taxon>Bacillati</taxon>
        <taxon>Actinomycetota</taxon>
        <taxon>Actinomycetes</taxon>
        <taxon>Kineosporiales</taxon>
        <taxon>Kineosporiaceae</taxon>
        <taxon>Quadrisphaera</taxon>
    </lineage>
</organism>
<evidence type="ECO:0008006" key="4">
    <source>
        <dbReference type="Google" id="ProtNLM"/>
    </source>
</evidence>
<dbReference type="AlphaFoldDB" id="A0A5C8Z0L5"/>
<accession>A0A5C8Z0L5</accession>
<comment type="caution">
    <text evidence="2">The sequence shown here is derived from an EMBL/GenBank/DDBJ whole genome shotgun (WGS) entry which is preliminary data.</text>
</comment>
<dbReference type="RefSeq" id="WP_147928459.1">
    <property type="nucleotide sequence ID" value="NZ_VKAC01000019.1"/>
</dbReference>
<reference evidence="2 3" key="1">
    <citation type="submission" date="2019-07" db="EMBL/GenBank/DDBJ databases">
        <title>Quadrisphaera sp. strain DD2A genome sequencing and assembly.</title>
        <authorList>
            <person name="Kim I."/>
        </authorList>
    </citation>
    <scope>NUCLEOTIDE SEQUENCE [LARGE SCALE GENOMIC DNA]</scope>
    <source>
        <strain evidence="2 3">DD2A</strain>
    </source>
</reference>
<keyword evidence="1" id="KW-1133">Transmembrane helix</keyword>
<feature type="transmembrane region" description="Helical" evidence="1">
    <location>
        <begin position="20"/>
        <end position="41"/>
    </location>
</feature>
<proteinExistence type="predicted"/>
<keyword evidence="1" id="KW-0472">Membrane</keyword>
<keyword evidence="3" id="KW-1185">Reference proteome</keyword>
<evidence type="ECO:0000313" key="2">
    <source>
        <dbReference type="EMBL" id="TXR51665.1"/>
    </source>
</evidence>
<sequence length="74" mass="8105">MLPQFPLPAWLDGFGSAVSLMALIGWAASAVLVVVGAVALVREARRRRRVALADAVAEGRGLARPERTRRRIRR</sequence>
<name>A0A5C8Z0L5_9ACTN</name>
<dbReference type="Proteomes" id="UP000321234">
    <property type="component" value="Unassembled WGS sequence"/>
</dbReference>